<proteinExistence type="predicted"/>
<accession>A0ABW4IX69</accession>
<evidence type="ECO:0000259" key="2">
    <source>
        <dbReference type="Pfam" id="PF05239"/>
    </source>
</evidence>
<gene>
    <name evidence="3" type="ORF">ACFSL4_25995</name>
</gene>
<keyword evidence="4" id="KW-1185">Reference proteome</keyword>
<dbReference type="InterPro" id="IPR027275">
    <property type="entry name" value="PRC-brl_dom"/>
</dbReference>
<feature type="region of interest" description="Disordered" evidence="1">
    <location>
        <begin position="68"/>
        <end position="92"/>
    </location>
</feature>
<evidence type="ECO:0000313" key="4">
    <source>
        <dbReference type="Proteomes" id="UP001597261"/>
    </source>
</evidence>
<organism evidence="3 4">
    <name type="scientific">Streptomyces caeni</name>
    <dbReference type="NCBI Taxonomy" id="2307231"/>
    <lineage>
        <taxon>Bacteria</taxon>
        <taxon>Bacillati</taxon>
        <taxon>Actinomycetota</taxon>
        <taxon>Actinomycetes</taxon>
        <taxon>Kitasatosporales</taxon>
        <taxon>Streptomycetaceae</taxon>
        <taxon>Streptomyces</taxon>
    </lineage>
</organism>
<dbReference type="Gene3D" id="2.30.30.240">
    <property type="entry name" value="PRC-barrel domain"/>
    <property type="match status" value="1"/>
</dbReference>
<name>A0ABW4IX69_9ACTN</name>
<evidence type="ECO:0000256" key="1">
    <source>
        <dbReference type="SAM" id="MobiDB-lite"/>
    </source>
</evidence>
<dbReference type="RefSeq" id="WP_381087643.1">
    <property type="nucleotide sequence ID" value="NZ_JBHUDX010000079.1"/>
</dbReference>
<dbReference type="Pfam" id="PF05239">
    <property type="entry name" value="PRC"/>
    <property type="match status" value="1"/>
</dbReference>
<protein>
    <submittedName>
        <fullName evidence="3">PRC-barrel domain-containing protein</fullName>
    </submittedName>
</protein>
<dbReference type="SUPFAM" id="SSF50346">
    <property type="entry name" value="PRC-barrel domain"/>
    <property type="match status" value="1"/>
</dbReference>
<evidence type="ECO:0000313" key="3">
    <source>
        <dbReference type="EMBL" id="MFD1661561.1"/>
    </source>
</evidence>
<feature type="compositionally biased region" description="Basic and acidic residues" evidence="1">
    <location>
        <begin position="72"/>
        <end position="89"/>
    </location>
</feature>
<comment type="caution">
    <text evidence="3">The sequence shown here is derived from an EMBL/GenBank/DDBJ whole genome shotgun (WGS) entry which is preliminary data.</text>
</comment>
<reference evidence="4" key="1">
    <citation type="journal article" date="2019" name="Int. J. Syst. Evol. Microbiol.">
        <title>The Global Catalogue of Microorganisms (GCM) 10K type strain sequencing project: providing services to taxonomists for standard genome sequencing and annotation.</title>
        <authorList>
            <consortium name="The Broad Institute Genomics Platform"/>
            <consortium name="The Broad Institute Genome Sequencing Center for Infectious Disease"/>
            <person name="Wu L."/>
            <person name="Ma J."/>
        </authorList>
    </citation>
    <scope>NUCLEOTIDE SEQUENCE [LARGE SCALE GENOMIC DNA]</scope>
    <source>
        <strain evidence="4">CGMCC 1.12470</strain>
    </source>
</reference>
<dbReference type="Proteomes" id="UP001597261">
    <property type="component" value="Unassembled WGS sequence"/>
</dbReference>
<sequence>MMLFTQASGRSVVGLTTAEVLGSVTALSVSPSPARVTALKLKGHKHRDLLPWQEIEAFGPDAVTVRAGDSLQDSKEPREEAFDSRHDPMGKPVVTEAGRWVGKVTDVEFDETTGRVRRLTTTDEELAGERLVGVGGYAVVVSAA</sequence>
<dbReference type="EMBL" id="JBHUDX010000079">
    <property type="protein sequence ID" value="MFD1661561.1"/>
    <property type="molecule type" value="Genomic_DNA"/>
</dbReference>
<dbReference type="InterPro" id="IPR011033">
    <property type="entry name" value="PRC_barrel-like_sf"/>
</dbReference>
<feature type="domain" description="PRC-barrel" evidence="2">
    <location>
        <begin position="84"/>
        <end position="133"/>
    </location>
</feature>